<dbReference type="RefSeq" id="WP_213161102.1">
    <property type="nucleotide sequence ID" value="NZ_CP058214.1"/>
</dbReference>
<sequence>MNKLDAMKTFATVAEEGGFSAAGRRLSMSRSAVNRQVIALEEDLGVQLLNRSTRRVSLTENGLVYLERCRAILSDIDEADRTVARLQAEPTGALRINAPMSFGITHLARPVAAFMARHAALRVQLTLNDRFVDPYEEGFDLTVRIGALPDSDLMARRLAPVRRVFCAAPAYIARHGRPACPRALRDHRCLHYGYLSTGTQWVVRGPGGEERVQVNDVLSSNSGEALRVAALEGLGIAMLPSFTVGEDLNAGRLVTVLDDYAPTEIAAYAIYPPNRFLTAKVRLFIDFLADWFRDTPPDAACMAAQRRA</sequence>
<organism evidence="6 7">
    <name type="scientific">Kaustia mangrovi</name>
    <dbReference type="NCBI Taxonomy" id="2593653"/>
    <lineage>
        <taxon>Bacteria</taxon>
        <taxon>Pseudomonadati</taxon>
        <taxon>Pseudomonadota</taxon>
        <taxon>Alphaproteobacteria</taxon>
        <taxon>Hyphomicrobiales</taxon>
        <taxon>Parvibaculaceae</taxon>
        <taxon>Kaustia</taxon>
    </lineage>
</organism>
<dbReference type="InterPro" id="IPR058163">
    <property type="entry name" value="LysR-type_TF_proteobact-type"/>
</dbReference>
<dbReference type="GO" id="GO:0043565">
    <property type="term" value="F:sequence-specific DNA binding"/>
    <property type="evidence" value="ECO:0007669"/>
    <property type="project" value="TreeGrafter"/>
</dbReference>
<evidence type="ECO:0000313" key="7">
    <source>
        <dbReference type="Proteomes" id="UP000593594"/>
    </source>
</evidence>
<keyword evidence="7" id="KW-1185">Reference proteome</keyword>
<dbReference type="PROSITE" id="PS50931">
    <property type="entry name" value="HTH_LYSR"/>
    <property type="match status" value="1"/>
</dbReference>
<comment type="similarity">
    <text evidence="1">Belongs to the LysR transcriptional regulatory family.</text>
</comment>
<evidence type="ECO:0000259" key="5">
    <source>
        <dbReference type="PROSITE" id="PS50931"/>
    </source>
</evidence>
<dbReference type="Pfam" id="PF00126">
    <property type="entry name" value="HTH_1"/>
    <property type="match status" value="1"/>
</dbReference>
<dbReference type="Gene3D" id="3.40.190.290">
    <property type="match status" value="1"/>
</dbReference>
<reference evidence="6 7" key="1">
    <citation type="submission" date="2020-06" db="EMBL/GenBank/DDBJ databases">
        <title>Genome sequence of 2 isolates from Red Sea Mangroves.</title>
        <authorList>
            <person name="Sefrji F."/>
            <person name="Michoud G."/>
            <person name="Merlino G."/>
            <person name="Daffonchio D."/>
        </authorList>
    </citation>
    <scope>NUCLEOTIDE SEQUENCE [LARGE SCALE GENOMIC DNA]</scope>
    <source>
        <strain evidence="6 7">R1DC25</strain>
    </source>
</reference>
<dbReference type="InterPro" id="IPR036390">
    <property type="entry name" value="WH_DNA-bd_sf"/>
</dbReference>
<gene>
    <name evidence="6" type="ORF">HW532_14205</name>
</gene>
<evidence type="ECO:0000256" key="1">
    <source>
        <dbReference type="ARBA" id="ARBA00009437"/>
    </source>
</evidence>
<dbReference type="Gene3D" id="1.10.10.10">
    <property type="entry name" value="Winged helix-like DNA-binding domain superfamily/Winged helix DNA-binding domain"/>
    <property type="match status" value="1"/>
</dbReference>
<dbReference type="GO" id="GO:0006351">
    <property type="term" value="P:DNA-templated transcription"/>
    <property type="evidence" value="ECO:0007669"/>
    <property type="project" value="TreeGrafter"/>
</dbReference>
<dbReference type="FunFam" id="1.10.10.10:FF:000001">
    <property type="entry name" value="LysR family transcriptional regulator"/>
    <property type="match status" value="1"/>
</dbReference>
<evidence type="ECO:0000256" key="3">
    <source>
        <dbReference type="ARBA" id="ARBA00023125"/>
    </source>
</evidence>
<dbReference type="PANTHER" id="PTHR30537:SF5">
    <property type="entry name" value="HTH-TYPE TRANSCRIPTIONAL ACTIVATOR TTDR-RELATED"/>
    <property type="match status" value="1"/>
</dbReference>
<evidence type="ECO:0000256" key="2">
    <source>
        <dbReference type="ARBA" id="ARBA00023015"/>
    </source>
</evidence>
<dbReference type="CDD" id="cd08422">
    <property type="entry name" value="PBP2_CrgA_like"/>
    <property type="match status" value="1"/>
</dbReference>
<dbReference type="Pfam" id="PF03466">
    <property type="entry name" value="LysR_substrate"/>
    <property type="match status" value="1"/>
</dbReference>
<dbReference type="InterPro" id="IPR005119">
    <property type="entry name" value="LysR_subst-bd"/>
</dbReference>
<keyword evidence="3" id="KW-0238">DNA-binding</keyword>
<proteinExistence type="inferred from homology"/>
<dbReference type="Proteomes" id="UP000593594">
    <property type="component" value="Chromosome"/>
</dbReference>
<dbReference type="PRINTS" id="PR00039">
    <property type="entry name" value="HTHLYSR"/>
</dbReference>
<dbReference type="InterPro" id="IPR036388">
    <property type="entry name" value="WH-like_DNA-bd_sf"/>
</dbReference>
<protein>
    <submittedName>
        <fullName evidence="6">LysR family transcriptional regulator</fullName>
    </submittedName>
</protein>
<dbReference type="SUPFAM" id="SSF53850">
    <property type="entry name" value="Periplasmic binding protein-like II"/>
    <property type="match status" value="1"/>
</dbReference>
<dbReference type="PANTHER" id="PTHR30537">
    <property type="entry name" value="HTH-TYPE TRANSCRIPTIONAL REGULATOR"/>
    <property type="match status" value="1"/>
</dbReference>
<dbReference type="GO" id="GO:0003700">
    <property type="term" value="F:DNA-binding transcription factor activity"/>
    <property type="evidence" value="ECO:0007669"/>
    <property type="project" value="InterPro"/>
</dbReference>
<keyword evidence="4" id="KW-0804">Transcription</keyword>
<evidence type="ECO:0000313" key="6">
    <source>
        <dbReference type="EMBL" id="QPC43739.1"/>
    </source>
</evidence>
<dbReference type="EMBL" id="CP058214">
    <property type="protein sequence ID" value="QPC43739.1"/>
    <property type="molecule type" value="Genomic_DNA"/>
</dbReference>
<dbReference type="FunFam" id="3.40.190.290:FF:000001">
    <property type="entry name" value="Transcriptional regulator, LysR family"/>
    <property type="match status" value="1"/>
</dbReference>
<name>A0A7S8HCR9_9HYPH</name>
<accession>A0A7S8HCR9</accession>
<feature type="domain" description="HTH lysR-type" evidence="5">
    <location>
        <begin position="1"/>
        <end position="59"/>
    </location>
</feature>
<dbReference type="InterPro" id="IPR000847">
    <property type="entry name" value="LysR_HTH_N"/>
</dbReference>
<keyword evidence="2" id="KW-0805">Transcription regulation</keyword>
<dbReference type="KEGG" id="kmn:HW532_14205"/>
<evidence type="ECO:0000256" key="4">
    <source>
        <dbReference type="ARBA" id="ARBA00023163"/>
    </source>
</evidence>
<dbReference type="AlphaFoldDB" id="A0A7S8HCR9"/>
<dbReference type="SUPFAM" id="SSF46785">
    <property type="entry name" value="Winged helix' DNA-binding domain"/>
    <property type="match status" value="1"/>
</dbReference>